<evidence type="ECO:0000259" key="3">
    <source>
        <dbReference type="PROSITE" id="PS50118"/>
    </source>
</evidence>
<comment type="caution">
    <text evidence="4">The sequence shown here is derived from an EMBL/GenBank/DDBJ whole genome shotgun (WGS) entry which is preliminary data.</text>
</comment>
<feature type="compositionally biased region" description="Polar residues" evidence="2">
    <location>
        <begin position="172"/>
        <end position="183"/>
    </location>
</feature>
<feature type="DNA-binding region" description="HMG box" evidence="1">
    <location>
        <begin position="233"/>
        <end position="301"/>
    </location>
</feature>
<keyword evidence="1" id="KW-0539">Nucleus</keyword>
<evidence type="ECO:0000313" key="5">
    <source>
        <dbReference type="Proteomes" id="UP001151518"/>
    </source>
</evidence>
<dbReference type="CDD" id="cd01389">
    <property type="entry name" value="HMG-box_ROX1-like"/>
    <property type="match status" value="1"/>
</dbReference>
<accession>A0A9W8KW55</accession>
<feature type="domain" description="HMG box" evidence="3">
    <location>
        <begin position="233"/>
        <end position="301"/>
    </location>
</feature>
<sequence>MASTQNSTLITAEYPLVGDNIDQSSIIHRPGVTYTKTTVLVPSDRRLILIPSSIPIPVNSNITAVLFGPLQDTANTRNSANPSVFGASFEKSGEHNAALPTSSVDSHANNANSSDPELLISLIGSSSVQFNSIEAASNLNTEQTKDALSLGWTQLPTLVEESSEVDNRGGVDTNQQTPAVSPNSEDDEYQGSDIGSETRPPSTVNQQPGSTNSPAIGSLKRSLEEPTVELEKPKKPRNSFFYFRREYHKRTNANGGRTKAKNISGLAGKVWKEMTEEEKEPYKQFAAQDTLRYKQETKVYKEAIKREKKKAKLNEKSSEASALLNDDASESSARLFLDATPSSLPAAGISDSTNSFDIASFMSGMPIDVPADIIHTPSIFNEPMIISIDPNALPSASNSTKQVMVSVDFNDQHAASAAAQLTVSASTPMQSHSSPSLAQSRLQLYPNQAYHHGQISFHPISTIPISHQPQPQHQSPLLHLQHQHQHQQLQHQQLRQSEQHQQQYPLQTQTQPQAQHYNQLSVQQRWQDISSLISTINAAPSSEAFANNNFFAALSDTNNQSPIPMMSDHFPIFSGHQTLALTSNAPNPVANRGRSNTTPGSITMLSSIPEVEVIDATNSITLPTYSLSRRS</sequence>
<dbReference type="SMART" id="SM00398">
    <property type="entry name" value="HMG"/>
    <property type="match status" value="1"/>
</dbReference>
<dbReference type="SUPFAM" id="SSF47095">
    <property type="entry name" value="HMG-box"/>
    <property type="match status" value="1"/>
</dbReference>
<dbReference type="InterPro" id="IPR036910">
    <property type="entry name" value="HMG_box_dom_sf"/>
</dbReference>
<dbReference type="Gene3D" id="1.10.30.10">
    <property type="entry name" value="High mobility group box domain"/>
    <property type="match status" value="1"/>
</dbReference>
<dbReference type="PROSITE" id="PS50118">
    <property type="entry name" value="HMG_BOX_2"/>
    <property type="match status" value="1"/>
</dbReference>
<dbReference type="GO" id="GO:0003677">
    <property type="term" value="F:DNA binding"/>
    <property type="evidence" value="ECO:0007669"/>
    <property type="project" value="UniProtKB-UniRule"/>
</dbReference>
<dbReference type="InterPro" id="IPR009071">
    <property type="entry name" value="HMG_box_dom"/>
</dbReference>
<keyword evidence="1" id="KW-0238">DNA-binding</keyword>
<dbReference type="Proteomes" id="UP001151518">
    <property type="component" value="Unassembled WGS sequence"/>
</dbReference>
<protein>
    <recommendedName>
        <fullName evidence="3">HMG box domain-containing protein</fullName>
    </recommendedName>
</protein>
<dbReference type="OrthoDB" id="6247875at2759"/>
<evidence type="ECO:0000313" key="4">
    <source>
        <dbReference type="EMBL" id="KAJ2671297.1"/>
    </source>
</evidence>
<feature type="compositionally biased region" description="Basic and acidic residues" evidence="2">
    <location>
        <begin position="221"/>
        <end position="232"/>
    </location>
</feature>
<dbReference type="PANTHER" id="PTHR47658">
    <property type="entry name" value="HIGH MOBILITY GROUP B PROTEIN 12-RELATED"/>
    <property type="match status" value="1"/>
</dbReference>
<dbReference type="Pfam" id="PF00505">
    <property type="entry name" value="HMG_box"/>
    <property type="match status" value="1"/>
</dbReference>
<proteinExistence type="predicted"/>
<feature type="compositionally biased region" description="Low complexity" evidence="2">
    <location>
        <begin position="466"/>
        <end position="516"/>
    </location>
</feature>
<dbReference type="AlphaFoldDB" id="A0A9W8KW55"/>
<gene>
    <name evidence="4" type="ORF">GGI25_005540</name>
</gene>
<dbReference type="EMBL" id="JANBTW010000105">
    <property type="protein sequence ID" value="KAJ2671297.1"/>
    <property type="molecule type" value="Genomic_DNA"/>
</dbReference>
<evidence type="ECO:0000256" key="2">
    <source>
        <dbReference type="SAM" id="MobiDB-lite"/>
    </source>
</evidence>
<feature type="region of interest" description="Disordered" evidence="2">
    <location>
        <begin position="161"/>
        <end position="232"/>
    </location>
</feature>
<organism evidence="4 5">
    <name type="scientific">Coemansia spiralis</name>
    <dbReference type="NCBI Taxonomy" id="417178"/>
    <lineage>
        <taxon>Eukaryota</taxon>
        <taxon>Fungi</taxon>
        <taxon>Fungi incertae sedis</taxon>
        <taxon>Zoopagomycota</taxon>
        <taxon>Kickxellomycotina</taxon>
        <taxon>Kickxellomycetes</taxon>
        <taxon>Kickxellales</taxon>
        <taxon>Kickxellaceae</taxon>
        <taxon>Coemansia</taxon>
    </lineage>
</organism>
<evidence type="ECO:0000256" key="1">
    <source>
        <dbReference type="PROSITE-ProRule" id="PRU00267"/>
    </source>
</evidence>
<dbReference type="GO" id="GO:0005634">
    <property type="term" value="C:nucleus"/>
    <property type="evidence" value="ECO:0007669"/>
    <property type="project" value="UniProtKB-UniRule"/>
</dbReference>
<name>A0A9W8KW55_9FUNG</name>
<feature type="region of interest" description="Disordered" evidence="2">
    <location>
        <begin position="461"/>
        <end position="516"/>
    </location>
</feature>
<reference evidence="4" key="1">
    <citation type="submission" date="2022-07" db="EMBL/GenBank/DDBJ databases">
        <title>Phylogenomic reconstructions and comparative analyses of Kickxellomycotina fungi.</title>
        <authorList>
            <person name="Reynolds N.K."/>
            <person name="Stajich J.E."/>
            <person name="Barry K."/>
            <person name="Grigoriev I.V."/>
            <person name="Crous P."/>
            <person name="Smith M.E."/>
        </authorList>
    </citation>
    <scope>NUCLEOTIDE SEQUENCE</scope>
    <source>
        <strain evidence="4">NRRL 3115</strain>
    </source>
</reference>
<feature type="compositionally biased region" description="Polar residues" evidence="2">
    <location>
        <begin position="193"/>
        <end position="215"/>
    </location>
</feature>